<name>A0ACB9JBQ2_9ASTR</name>
<accession>A0ACB9JBQ2</accession>
<dbReference type="EMBL" id="CM042021">
    <property type="protein sequence ID" value="KAI3817710.1"/>
    <property type="molecule type" value="Genomic_DNA"/>
</dbReference>
<comment type="caution">
    <text evidence="1">The sequence shown here is derived from an EMBL/GenBank/DDBJ whole genome shotgun (WGS) entry which is preliminary data.</text>
</comment>
<evidence type="ECO:0000313" key="1">
    <source>
        <dbReference type="EMBL" id="KAI3817710.1"/>
    </source>
</evidence>
<evidence type="ECO:0000313" key="2">
    <source>
        <dbReference type="Proteomes" id="UP001056120"/>
    </source>
</evidence>
<sequence length="1272" mass="140556">MDMNQAIMLLPYITFFLMLRTSRSSNTIAMHQNISDGETIVSLNAKFELGFFSPGNSKSRYMGIWFKCMSPKTIAWVANRETPLIDTSGVVKLDSQGNLILVNGSGKVIWSSNSSASGTNIILVAQLLDTGNLVVKKGNKANNETFIWQSFDYPGDTYLNGMKLGKNFITGRETYLRSWRSSDNPFPGDYTSRVFSVKGKYPQVYIRRSSEIKTRIGPYNGISFSGWANYAPDANLGDHLSCMIMNQNETYITCFTNRNTNTLRAIVTPDGKLEFSEINFPNPEWISIATLSVDYCDNYGVCGPYGSCTTDTSPNCGCLKGFELKNIDNDTIVCQRRIALNCGPGEGFLKFSSTKLPDTENAIFSSNMSLLDCEVACKNNCSCTAYANPIITSGGVGCLLWYGGLIDVRVYPQNGQDLYVRLADSELSICRASYRHSTLGENGRRDQMQRAATKWEVQRGYISPEYAVNGLYSIKSDIFNFGVLVLEIVSGKKNRGFVHEDHADNLLGHMLLPYITFFLMLRTSSSSDTIAVLQNISDGETIVSGKAKFELGFFSPGNSKNRYLGIWFKNTSSQTIAWVANRETPLTDTSGAVRLDNQGYLTLVNGSGKVIWTSNSSASGTGINLVAQLLDTGNLVIKNGNEANNEIFIWQSFDYPGDTFIEGMKLGKNFITGRETYLTSWRSADDPSPGEYTLRFLMIKGKYQQLYIRKSSAIETRIGPYNGISFSGRPLSTPDTAEPPYVSYMVVNQNEMYFATTSKNNTTTFLSRTIVTPGGKLEILQQKFPNREWITSITLPVDYCDNYGVCGPYGSCDTATSPYCGCLRGFERKTSDEMSPDNDISVCRRSIALDCGPGERFKKFSSMKLPDTENAVFSGNMSLQDCEAYCKNNCSCAAYANPNITGCLLWFGGLLDVRVYQQNGQDLYVRLAASEFRSHGKKRVVMVVTLSISVVLTILGLIFALYIRRNWKRGSSAAEREGGPEKTLLDKDYKATSSQMRSVEVPLFSLSKISVATNDFSVDNKLGEGGFGPVYKGVLEEGQEIAVKRLSKGYISPEYAVNGLYSVKSDIFSFGVLVLEIVCGKKNRGFIHEGHDDNLLGHAWRLYKEDKSLDLIDECLLTSYSNSEVLRSVHVGLLCVQQRVEDRPNTPTVVAMLGGEGSLPSPKKPAFFFQESEINSTSVLPLVSSSVNGITLSQVDVLELVSELGRIENQVQVASRSRCRSCLSIPGTKEPKLREPKKGTKAERSKSPCLKSLLLGLPKIVIATDQKDLIAA</sequence>
<protein>
    <submittedName>
        <fullName evidence="1">Uncharacterized protein</fullName>
    </submittedName>
</protein>
<gene>
    <name evidence="1" type="ORF">L1987_11508</name>
</gene>
<dbReference type="Proteomes" id="UP001056120">
    <property type="component" value="Linkage Group LG04"/>
</dbReference>
<reference evidence="1 2" key="2">
    <citation type="journal article" date="2022" name="Mol. Ecol. Resour.">
        <title>The genomes of chicory, endive, great burdock and yacon provide insights into Asteraceae paleo-polyploidization history and plant inulin production.</title>
        <authorList>
            <person name="Fan W."/>
            <person name="Wang S."/>
            <person name="Wang H."/>
            <person name="Wang A."/>
            <person name="Jiang F."/>
            <person name="Liu H."/>
            <person name="Zhao H."/>
            <person name="Xu D."/>
            <person name="Zhang Y."/>
        </authorList>
    </citation>
    <scope>NUCLEOTIDE SEQUENCE [LARGE SCALE GENOMIC DNA]</scope>
    <source>
        <strain evidence="2">cv. Yunnan</strain>
        <tissue evidence="1">Leaves</tissue>
    </source>
</reference>
<reference evidence="2" key="1">
    <citation type="journal article" date="2022" name="Mol. Ecol. Resour.">
        <title>The genomes of chicory, endive, great burdock and yacon provide insights into Asteraceae palaeo-polyploidization history and plant inulin production.</title>
        <authorList>
            <person name="Fan W."/>
            <person name="Wang S."/>
            <person name="Wang H."/>
            <person name="Wang A."/>
            <person name="Jiang F."/>
            <person name="Liu H."/>
            <person name="Zhao H."/>
            <person name="Xu D."/>
            <person name="Zhang Y."/>
        </authorList>
    </citation>
    <scope>NUCLEOTIDE SEQUENCE [LARGE SCALE GENOMIC DNA]</scope>
    <source>
        <strain evidence="2">cv. Yunnan</strain>
    </source>
</reference>
<organism evidence="1 2">
    <name type="scientific">Smallanthus sonchifolius</name>
    <dbReference type="NCBI Taxonomy" id="185202"/>
    <lineage>
        <taxon>Eukaryota</taxon>
        <taxon>Viridiplantae</taxon>
        <taxon>Streptophyta</taxon>
        <taxon>Embryophyta</taxon>
        <taxon>Tracheophyta</taxon>
        <taxon>Spermatophyta</taxon>
        <taxon>Magnoliopsida</taxon>
        <taxon>eudicotyledons</taxon>
        <taxon>Gunneridae</taxon>
        <taxon>Pentapetalae</taxon>
        <taxon>asterids</taxon>
        <taxon>campanulids</taxon>
        <taxon>Asterales</taxon>
        <taxon>Asteraceae</taxon>
        <taxon>Asteroideae</taxon>
        <taxon>Heliantheae alliance</taxon>
        <taxon>Millerieae</taxon>
        <taxon>Smallanthus</taxon>
    </lineage>
</organism>
<keyword evidence="2" id="KW-1185">Reference proteome</keyword>
<proteinExistence type="predicted"/>